<protein>
    <submittedName>
        <fullName evidence="2">Uncharacterized protein</fullName>
    </submittedName>
</protein>
<evidence type="ECO:0000313" key="3">
    <source>
        <dbReference type="Proteomes" id="UP001054857"/>
    </source>
</evidence>
<gene>
    <name evidence="2" type="ORF">Agub_g14129</name>
</gene>
<comment type="caution">
    <text evidence="2">The sequence shown here is derived from an EMBL/GenBank/DDBJ whole genome shotgun (WGS) entry which is preliminary data.</text>
</comment>
<evidence type="ECO:0000256" key="1">
    <source>
        <dbReference type="SAM" id="MobiDB-lite"/>
    </source>
</evidence>
<feature type="non-terminal residue" evidence="2">
    <location>
        <position position="260"/>
    </location>
</feature>
<proteinExistence type="predicted"/>
<organism evidence="2 3">
    <name type="scientific">Astrephomene gubernaculifera</name>
    <dbReference type="NCBI Taxonomy" id="47775"/>
    <lineage>
        <taxon>Eukaryota</taxon>
        <taxon>Viridiplantae</taxon>
        <taxon>Chlorophyta</taxon>
        <taxon>core chlorophytes</taxon>
        <taxon>Chlorophyceae</taxon>
        <taxon>CS clade</taxon>
        <taxon>Chlamydomonadales</taxon>
        <taxon>Astrephomenaceae</taxon>
        <taxon>Astrephomene</taxon>
    </lineage>
</organism>
<feature type="compositionally biased region" description="Low complexity" evidence="1">
    <location>
        <begin position="74"/>
        <end position="86"/>
    </location>
</feature>
<accession>A0AAD3E0Y7</accession>
<evidence type="ECO:0000313" key="2">
    <source>
        <dbReference type="EMBL" id="GFR51686.1"/>
    </source>
</evidence>
<dbReference type="AlphaFoldDB" id="A0AAD3E0Y7"/>
<feature type="region of interest" description="Disordered" evidence="1">
    <location>
        <begin position="69"/>
        <end position="91"/>
    </location>
</feature>
<dbReference type="Proteomes" id="UP001054857">
    <property type="component" value="Unassembled WGS sequence"/>
</dbReference>
<keyword evidence="3" id="KW-1185">Reference proteome</keyword>
<reference evidence="2 3" key="1">
    <citation type="journal article" date="2021" name="Sci. Rep.">
        <title>Genome sequencing of the multicellular alga Astrephomene provides insights into convergent evolution of germ-soma differentiation.</title>
        <authorList>
            <person name="Yamashita S."/>
            <person name="Yamamoto K."/>
            <person name="Matsuzaki R."/>
            <person name="Suzuki S."/>
            <person name="Yamaguchi H."/>
            <person name="Hirooka S."/>
            <person name="Minakuchi Y."/>
            <person name="Miyagishima S."/>
            <person name="Kawachi M."/>
            <person name="Toyoda A."/>
            <person name="Nozaki H."/>
        </authorList>
    </citation>
    <scope>NUCLEOTIDE SEQUENCE [LARGE SCALE GENOMIC DNA]</scope>
    <source>
        <strain evidence="2 3">NIES-4017</strain>
    </source>
</reference>
<dbReference type="EMBL" id="BMAR01000053">
    <property type="protein sequence ID" value="GFR51686.1"/>
    <property type="molecule type" value="Genomic_DNA"/>
</dbReference>
<name>A0AAD3E0Y7_9CHLO</name>
<feature type="region of interest" description="Disordered" evidence="1">
    <location>
        <begin position="1"/>
        <end position="20"/>
    </location>
</feature>
<sequence length="260" mass="26589">MAPKSAASKRKGPATPSPPTPLVLYKRALAAVKSWSPLCSETCDTEALTCLTACISQLQTRMGIQLRPQEETEVAASEAPATSTAANGTAQDSNVAGVPGAVVAAAAAAGQDGGISAGLAAALRQAEALAAAVGTGEDSKEEEEKDGCASSSGGASPYVAVVRHSLDLDLEDWEEEPGFLLASAHLELGKLLGRMWPRRWRCERAHLRAALALFPACVAARLALAQALLARSDHPSDLQQAEGLLAGALSTAERLAGGSG</sequence>